<comment type="subcellular location">
    <subcellularLocation>
        <location evidence="6">Cell membrane</location>
        <topology evidence="6">Multi-pass membrane protein</topology>
    </subcellularLocation>
    <subcellularLocation>
        <location evidence="1">Membrane</location>
    </subcellularLocation>
</comment>
<organism evidence="7 8">
    <name type="scientific">Pontibacterium sinense</name>
    <dbReference type="NCBI Taxonomy" id="2781979"/>
    <lineage>
        <taxon>Bacteria</taxon>
        <taxon>Pseudomonadati</taxon>
        <taxon>Pseudomonadota</taxon>
        <taxon>Gammaproteobacteria</taxon>
        <taxon>Oceanospirillales</taxon>
        <taxon>Oceanospirillaceae</taxon>
        <taxon>Pontibacterium</taxon>
    </lineage>
</organism>
<evidence type="ECO:0000256" key="1">
    <source>
        <dbReference type="ARBA" id="ARBA00004370"/>
    </source>
</evidence>
<comment type="caution">
    <text evidence="7">The sequence shown here is derived from an EMBL/GenBank/DDBJ whole genome shotgun (WGS) entry which is preliminary data.</text>
</comment>
<dbReference type="PANTHER" id="PTHR23427:SF2">
    <property type="entry name" value="SURFEIT LOCUS PROTEIN 1"/>
    <property type="match status" value="1"/>
</dbReference>
<keyword evidence="4 6" id="KW-1133">Transmembrane helix</keyword>
<dbReference type="PROSITE" id="PS50895">
    <property type="entry name" value="SURF1"/>
    <property type="match status" value="1"/>
</dbReference>
<name>A0A8J7FTJ9_9GAMM</name>
<dbReference type="CDD" id="cd06662">
    <property type="entry name" value="SURF1"/>
    <property type="match status" value="1"/>
</dbReference>
<dbReference type="Proteomes" id="UP000640333">
    <property type="component" value="Unassembled WGS sequence"/>
</dbReference>
<dbReference type="Pfam" id="PF02104">
    <property type="entry name" value="SURF1"/>
    <property type="match status" value="1"/>
</dbReference>
<dbReference type="InterPro" id="IPR045214">
    <property type="entry name" value="Surf1/Surf4"/>
</dbReference>
<feature type="transmembrane region" description="Helical" evidence="6">
    <location>
        <begin position="12"/>
        <end position="34"/>
    </location>
</feature>
<dbReference type="EMBL" id="JADEYS010000005">
    <property type="protein sequence ID" value="MBE9397050.1"/>
    <property type="molecule type" value="Genomic_DNA"/>
</dbReference>
<dbReference type="AlphaFoldDB" id="A0A8J7FTJ9"/>
<feature type="transmembrane region" description="Helical" evidence="6">
    <location>
        <begin position="210"/>
        <end position="229"/>
    </location>
</feature>
<keyword evidence="3 6" id="KW-0812">Transmembrane</keyword>
<dbReference type="GO" id="GO:0005886">
    <property type="term" value="C:plasma membrane"/>
    <property type="evidence" value="ECO:0007669"/>
    <property type="project" value="UniProtKB-SubCell"/>
</dbReference>
<keyword evidence="5 6" id="KW-0472">Membrane</keyword>
<evidence type="ECO:0000256" key="6">
    <source>
        <dbReference type="RuleBase" id="RU363076"/>
    </source>
</evidence>
<reference evidence="7" key="1">
    <citation type="submission" date="2020-10" db="EMBL/GenBank/DDBJ databases">
        <title>Bacterium isolated from coastal waters sediment.</title>
        <authorList>
            <person name="Chen R.-J."/>
            <person name="Lu D.-C."/>
            <person name="Zhu K.-L."/>
            <person name="Du Z.-J."/>
        </authorList>
    </citation>
    <scope>NUCLEOTIDE SEQUENCE</scope>
    <source>
        <strain evidence="7">N1Y112</strain>
    </source>
</reference>
<evidence type="ECO:0000313" key="7">
    <source>
        <dbReference type="EMBL" id="MBE9397050.1"/>
    </source>
</evidence>
<keyword evidence="8" id="KW-1185">Reference proteome</keyword>
<evidence type="ECO:0000256" key="3">
    <source>
        <dbReference type="ARBA" id="ARBA00022692"/>
    </source>
</evidence>
<gene>
    <name evidence="7" type="ORF">IOQ59_07215</name>
</gene>
<dbReference type="PANTHER" id="PTHR23427">
    <property type="entry name" value="SURFEIT LOCUS PROTEIN"/>
    <property type="match status" value="1"/>
</dbReference>
<evidence type="ECO:0000256" key="2">
    <source>
        <dbReference type="ARBA" id="ARBA00007165"/>
    </source>
</evidence>
<dbReference type="RefSeq" id="WP_193952596.1">
    <property type="nucleotide sequence ID" value="NZ_JADEYS010000005.1"/>
</dbReference>
<keyword evidence="6" id="KW-1003">Cell membrane</keyword>
<comment type="similarity">
    <text evidence="2 6">Belongs to the SURF1 family.</text>
</comment>
<evidence type="ECO:0000256" key="5">
    <source>
        <dbReference type="ARBA" id="ARBA00023136"/>
    </source>
</evidence>
<accession>A0A8J7FTJ9</accession>
<evidence type="ECO:0000256" key="4">
    <source>
        <dbReference type="ARBA" id="ARBA00022989"/>
    </source>
</evidence>
<sequence>MSKVQSTRGFKWMLIIMGIFVLPGLLALGIWQLGRAEEKQVLMQQWQDSDEVAKRLDHRSLQQFSLIRHEGVFDRERWFLLDNRTRQGKVGYEIVALFLPQESERHILVNLGWVSADQDRGILPKIELPKGVVTVRGRLTEVSQPLVLGESLWRPTWPQRIQRIELDGLEQRLGLTLMPWVIRPNEPVLPEADLSWSPAVMLPEKHQAYAVQWFAMAGVLMLLIGWNLLRMRREEAGT</sequence>
<evidence type="ECO:0000313" key="8">
    <source>
        <dbReference type="Proteomes" id="UP000640333"/>
    </source>
</evidence>
<dbReference type="InterPro" id="IPR002994">
    <property type="entry name" value="Surf1/Shy1"/>
</dbReference>
<proteinExistence type="inferred from homology"/>
<protein>
    <recommendedName>
        <fullName evidence="6">SURF1-like protein</fullName>
    </recommendedName>
</protein>